<feature type="transmembrane region" description="Helical" evidence="7">
    <location>
        <begin position="6"/>
        <end position="26"/>
    </location>
</feature>
<evidence type="ECO:0000256" key="1">
    <source>
        <dbReference type="ARBA" id="ARBA00004651"/>
    </source>
</evidence>
<keyword evidence="2" id="KW-1003">Cell membrane</keyword>
<dbReference type="Proteomes" id="UP000265816">
    <property type="component" value="Unassembled WGS sequence"/>
</dbReference>
<dbReference type="SUPFAM" id="SSF103501">
    <property type="entry name" value="Respiratory nitrate reductase 1 gamma chain"/>
    <property type="match status" value="1"/>
</dbReference>
<sequence length="144" mass="16403">MDIGQVLLWIVFPYSVGAIVAMGMIWQQDIPKDAEEAVGYTIQGKVLVFSVKLLLLLSSISGLAIIFIFGLTDEPVQLLRWLLSMLQFQPDIDLVKNISLLSRAHLITAFLFLLLLAFTNKISYLFKPHLYVKRLCMKLDKRHP</sequence>
<keyword evidence="10" id="KW-1185">Reference proteome</keyword>
<dbReference type="Pfam" id="PF02665">
    <property type="entry name" value="Nitrate_red_gam"/>
    <property type="match status" value="1"/>
</dbReference>
<evidence type="ECO:0000256" key="5">
    <source>
        <dbReference type="ARBA" id="ARBA00023002"/>
    </source>
</evidence>
<feature type="transmembrane region" description="Helical" evidence="7">
    <location>
        <begin position="46"/>
        <end position="71"/>
    </location>
</feature>
<dbReference type="AlphaFoldDB" id="A0A398B3T8"/>
<dbReference type="GO" id="GO:0016491">
    <property type="term" value="F:oxidoreductase activity"/>
    <property type="evidence" value="ECO:0007669"/>
    <property type="project" value="UniProtKB-KW"/>
</dbReference>
<feature type="transmembrane region" description="Helical" evidence="7">
    <location>
        <begin position="104"/>
        <end position="126"/>
    </location>
</feature>
<dbReference type="RefSeq" id="WP_119113058.1">
    <property type="nucleotide sequence ID" value="NZ_CBCSEO010000001.1"/>
</dbReference>
<dbReference type="Gene3D" id="1.20.950.20">
    <property type="entry name" value="Transmembrane di-heme cytochromes, Chain C"/>
    <property type="match status" value="1"/>
</dbReference>
<evidence type="ECO:0000259" key="8">
    <source>
        <dbReference type="Pfam" id="PF02665"/>
    </source>
</evidence>
<evidence type="ECO:0000256" key="4">
    <source>
        <dbReference type="ARBA" id="ARBA00022989"/>
    </source>
</evidence>
<evidence type="ECO:0000313" key="10">
    <source>
        <dbReference type="Proteomes" id="UP000265816"/>
    </source>
</evidence>
<dbReference type="InterPro" id="IPR036197">
    <property type="entry name" value="NarG-like_sf"/>
</dbReference>
<evidence type="ECO:0000313" key="9">
    <source>
        <dbReference type="EMBL" id="RID84555.1"/>
    </source>
</evidence>
<evidence type="ECO:0000256" key="3">
    <source>
        <dbReference type="ARBA" id="ARBA00022692"/>
    </source>
</evidence>
<dbReference type="EMBL" id="QWVT01000019">
    <property type="protein sequence ID" value="RID84555.1"/>
    <property type="molecule type" value="Genomic_DNA"/>
</dbReference>
<organism evidence="9 10">
    <name type="scientific">Mesobacillus zeae</name>
    <dbReference type="NCBI Taxonomy" id="1917180"/>
    <lineage>
        <taxon>Bacteria</taxon>
        <taxon>Bacillati</taxon>
        <taxon>Bacillota</taxon>
        <taxon>Bacilli</taxon>
        <taxon>Bacillales</taxon>
        <taxon>Bacillaceae</taxon>
        <taxon>Mesobacillus</taxon>
    </lineage>
</organism>
<accession>A0A398B3T8</accession>
<evidence type="ECO:0000256" key="7">
    <source>
        <dbReference type="SAM" id="Phobius"/>
    </source>
</evidence>
<name>A0A398B3T8_9BACI</name>
<comment type="caution">
    <text evidence="9">The sequence shown here is derived from an EMBL/GenBank/DDBJ whole genome shotgun (WGS) entry which is preliminary data.</text>
</comment>
<gene>
    <name evidence="9" type="ORF">D1970_11710</name>
</gene>
<evidence type="ECO:0000256" key="2">
    <source>
        <dbReference type="ARBA" id="ARBA00022475"/>
    </source>
</evidence>
<dbReference type="OrthoDB" id="2876713at2"/>
<keyword evidence="5" id="KW-0560">Oxidoreductase</keyword>
<reference evidence="9 10" key="1">
    <citation type="submission" date="2018-08" db="EMBL/GenBank/DDBJ databases">
        <title>Bacillus jemisoniae sp. nov., Bacillus chryseoplanitiae sp. nov., Bacillus resnikiae sp. nov., and Bacillus frankliniae sp. nov., isolated from Viking spacecraft and associated surfaces.</title>
        <authorList>
            <person name="Seuylemezian A."/>
            <person name="Vaishampayan P."/>
        </authorList>
    </citation>
    <scope>NUCLEOTIDE SEQUENCE [LARGE SCALE GENOMIC DNA]</scope>
    <source>
        <strain evidence="9 10">JJ-247</strain>
    </source>
</reference>
<keyword evidence="4 7" id="KW-1133">Transmembrane helix</keyword>
<comment type="subcellular location">
    <subcellularLocation>
        <location evidence="1">Cell membrane</location>
        <topology evidence="1">Multi-pass membrane protein</topology>
    </subcellularLocation>
</comment>
<dbReference type="InterPro" id="IPR023234">
    <property type="entry name" value="NarG-like_domain"/>
</dbReference>
<proteinExistence type="predicted"/>
<protein>
    <recommendedName>
        <fullName evidence="8">NarG-like domain-containing protein</fullName>
    </recommendedName>
</protein>
<feature type="domain" description="NarG-like" evidence="8">
    <location>
        <begin position="51"/>
        <end position="135"/>
    </location>
</feature>
<keyword evidence="6 7" id="KW-0472">Membrane</keyword>
<evidence type="ECO:0000256" key="6">
    <source>
        <dbReference type="ARBA" id="ARBA00023136"/>
    </source>
</evidence>
<keyword evidence="3 7" id="KW-0812">Transmembrane</keyword>
<dbReference type="GO" id="GO:0005886">
    <property type="term" value="C:plasma membrane"/>
    <property type="evidence" value="ECO:0007669"/>
    <property type="project" value="UniProtKB-SubCell"/>
</dbReference>